<evidence type="ECO:0000313" key="3">
    <source>
        <dbReference type="Proteomes" id="UP001549162"/>
    </source>
</evidence>
<sequence length="119" mass="14211">MSKYIMNFYNKGDKEKALCIFFVYLISGILFLSIGEMPEIYTNIAVLNIKIVVPFLLGFLLFLPVLFKKRLFVLFLIVLYIPHVFWFYFFIHSYSFYIPIAIGILFGIYTRYIIKNYKD</sequence>
<feature type="transmembrane region" description="Helical" evidence="1">
    <location>
        <begin position="40"/>
        <end position="64"/>
    </location>
</feature>
<gene>
    <name evidence="2" type="ORF">ABID14_000893</name>
</gene>
<keyword evidence="3" id="KW-1185">Reference proteome</keyword>
<dbReference type="EMBL" id="JBEPMA010000004">
    <property type="protein sequence ID" value="MET3617264.1"/>
    <property type="molecule type" value="Genomic_DNA"/>
</dbReference>
<evidence type="ECO:0000256" key="1">
    <source>
        <dbReference type="SAM" id="Phobius"/>
    </source>
</evidence>
<comment type="caution">
    <text evidence="2">The sequence shown here is derived from an EMBL/GenBank/DDBJ whole genome shotgun (WGS) entry which is preliminary data.</text>
</comment>
<dbReference type="Proteomes" id="UP001549162">
    <property type="component" value="Unassembled WGS sequence"/>
</dbReference>
<proteinExistence type="predicted"/>
<feature type="transmembrane region" description="Helical" evidence="1">
    <location>
        <begin position="96"/>
        <end position="114"/>
    </location>
</feature>
<dbReference type="RefSeq" id="WP_354367548.1">
    <property type="nucleotide sequence ID" value="NZ_JBEPMA010000004.1"/>
</dbReference>
<protein>
    <submittedName>
        <fullName evidence="2">Glucan phosphoethanolaminetransferase (Alkaline phosphatase superfamily)</fullName>
    </submittedName>
</protein>
<keyword evidence="1" id="KW-1133">Transmembrane helix</keyword>
<name>A0ABV2J902_9FIRM</name>
<keyword evidence="1" id="KW-0812">Transmembrane</keyword>
<feature type="transmembrane region" description="Helical" evidence="1">
    <location>
        <begin position="71"/>
        <end position="90"/>
    </location>
</feature>
<feature type="transmembrane region" description="Helical" evidence="1">
    <location>
        <begin position="16"/>
        <end position="34"/>
    </location>
</feature>
<evidence type="ECO:0000313" key="2">
    <source>
        <dbReference type="EMBL" id="MET3617264.1"/>
    </source>
</evidence>
<reference evidence="2 3" key="1">
    <citation type="submission" date="2024-06" db="EMBL/GenBank/DDBJ databases">
        <title>Genomic Encyclopedia of Type Strains, Phase IV (KMG-IV): sequencing the most valuable type-strain genomes for metagenomic binning, comparative biology and taxonomic classification.</title>
        <authorList>
            <person name="Goeker M."/>
        </authorList>
    </citation>
    <scope>NUCLEOTIDE SEQUENCE [LARGE SCALE GENOMIC DNA]</scope>
    <source>
        <strain evidence="2 3">DSM 21460</strain>
    </source>
</reference>
<organism evidence="2 3">
    <name type="scientific">Peptoniphilus olsenii</name>
    <dbReference type="NCBI Taxonomy" id="411570"/>
    <lineage>
        <taxon>Bacteria</taxon>
        <taxon>Bacillati</taxon>
        <taxon>Bacillota</taxon>
        <taxon>Tissierellia</taxon>
        <taxon>Tissierellales</taxon>
        <taxon>Peptoniphilaceae</taxon>
        <taxon>Peptoniphilus</taxon>
    </lineage>
</organism>
<keyword evidence="1" id="KW-0472">Membrane</keyword>
<accession>A0ABV2J902</accession>